<keyword evidence="2 4" id="KW-0479">Metal-binding</keyword>
<dbReference type="GO" id="GO:0046872">
    <property type="term" value="F:metal ion binding"/>
    <property type="evidence" value="ECO:0007669"/>
    <property type="project" value="UniProtKB-KW"/>
</dbReference>
<dbReference type="STRING" id="1844972.A7K91_15525"/>
<dbReference type="EMBL" id="LYPA01000078">
    <property type="protein sequence ID" value="OBR62856.1"/>
    <property type="molecule type" value="Genomic_DNA"/>
</dbReference>
<comment type="caution">
    <text evidence="5">The sequence shown here is derived from an EMBL/GenBank/DDBJ whole genome shotgun (WGS) entry which is preliminary data.</text>
</comment>
<dbReference type="Proteomes" id="UP000092024">
    <property type="component" value="Unassembled WGS sequence"/>
</dbReference>
<keyword evidence="6" id="KW-1185">Reference proteome</keyword>
<evidence type="ECO:0000256" key="4">
    <source>
        <dbReference type="PIRSR" id="PIRSR005902-1"/>
    </source>
</evidence>
<organism evidence="5 6">
    <name type="scientific">Paenibacillus oryzae</name>
    <dbReference type="NCBI Taxonomy" id="1844972"/>
    <lineage>
        <taxon>Bacteria</taxon>
        <taxon>Bacillati</taxon>
        <taxon>Bacillota</taxon>
        <taxon>Bacilli</taxon>
        <taxon>Bacillales</taxon>
        <taxon>Paenibacillaceae</taxon>
        <taxon>Paenibacillus</taxon>
    </lineage>
</organism>
<reference evidence="5 6" key="1">
    <citation type="submission" date="2016-05" db="EMBL/GenBank/DDBJ databases">
        <title>Paenibacillus oryzae. sp. nov., isolated from the rice root.</title>
        <authorList>
            <person name="Zhang J."/>
            <person name="Zhang X."/>
        </authorList>
    </citation>
    <scope>NUCLEOTIDE SEQUENCE [LARGE SCALE GENOMIC DNA]</scope>
    <source>
        <strain evidence="5 6">1DrF-4</strain>
    </source>
</reference>
<dbReference type="PANTHER" id="PTHR46317">
    <property type="entry name" value="HYDROLASE OF PHP SUPERFAMILY-RELATED PROTEIN"/>
    <property type="match status" value="1"/>
</dbReference>
<comment type="similarity">
    <text evidence="1">Belongs to the metallo-dependent hydrolases superfamily. TatD-type hydrolase family.</text>
</comment>
<feature type="binding site" evidence="4">
    <location>
        <position position="96"/>
    </location>
    <ligand>
        <name>a divalent metal cation</name>
        <dbReference type="ChEBI" id="CHEBI:60240"/>
        <label>1</label>
    </ligand>
</feature>
<dbReference type="InterPro" id="IPR032466">
    <property type="entry name" value="Metal_Hydrolase"/>
</dbReference>
<protein>
    <submittedName>
        <fullName evidence="5">DNAase</fullName>
    </submittedName>
</protein>
<evidence type="ECO:0000256" key="2">
    <source>
        <dbReference type="ARBA" id="ARBA00022723"/>
    </source>
</evidence>
<evidence type="ECO:0000313" key="6">
    <source>
        <dbReference type="Proteomes" id="UP000092024"/>
    </source>
</evidence>
<dbReference type="GO" id="GO:0016788">
    <property type="term" value="F:hydrolase activity, acting on ester bonds"/>
    <property type="evidence" value="ECO:0007669"/>
    <property type="project" value="InterPro"/>
</dbReference>
<feature type="binding site" evidence="4">
    <location>
        <position position="140"/>
    </location>
    <ligand>
        <name>a divalent metal cation</name>
        <dbReference type="ChEBI" id="CHEBI:60240"/>
        <label>2</label>
    </ligand>
</feature>
<dbReference type="Pfam" id="PF01026">
    <property type="entry name" value="TatD_DNase"/>
    <property type="match status" value="1"/>
</dbReference>
<dbReference type="PIRSF" id="PIRSF005902">
    <property type="entry name" value="DNase_TatD"/>
    <property type="match status" value="1"/>
</dbReference>
<evidence type="ECO:0000256" key="1">
    <source>
        <dbReference type="ARBA" id="ARBA00009275"/>
    </source>
</evidence>
<proteinExistence type="inferred from homology"/>
<evidence type="ECO:0000313" key="5">
    <source>
        <dbReference type="EMBL" id="OBR62856.1"/>
    </source>
</evidence>
<name>A0A1A5YB53_9BACL</name>
<accession>A0A1A5YB53</accession>
<feature type="binding site" evidence="4">
    <location>
        <position position="164"/>
    </location>
    <ligand>
        <name>a divalent metal cation</name>
        <dbReference type="ChEBI" id="CHEBI:60240"/>
        <label>2</label>
    </ligand>
</feature>
<dbReference type="PANTHER" id="PTHR46317:SF1">
    <property type="entry name" value="HYDROLASE, TATD FAMILY"/>
    <property type="match status" value="1"/>
</dbReference>
<keyword evidence="3" id="KW-0378">Hydrolase</keyword>
<feature type="binding site" evidence="4">
    <location>
        <position position="7"/>
    </location>
    <ligand>
        <name>a divalent metal cation</name>
        <dbReference type="ChEBI" id="CHEBI:60240"/>
        <label>1</label>
    </ligand>
</feature>
<feature type="binding site" evidence="4">
    <location>
        <position position="9"/>
    </location>
    <ligand>
        <name>a divalent metal cation</name>
        <dbReference type="ChEBI" id="CHEBI:60240"/>
        <label>1</label>
    </ligand>
</feature>
<feature type="binding site" evidence="4">
    <location>
        <position position="212"/>
    </location>
    <ligand>
        <name>a divalent metal cation</name>
        <dbReference type="ChEBI" id="CHEBI:60240"/>
        <label>1</label>
    </ligand>
</feature>
<gene>
    <name evidence="5" type="ORF">A7K91_15525</name>
</gene>
<dbReference type="SUPFAM" id="SSF51556">
    <property type="entry name" value="Metallo-dependent hydrolases"/>
    <property type="match status" value="1"/>
</dbReference>
<sequence length="267" mass="29941">MRCIDAHLHADQYSEEERHGLLEQAFEGGVEAVVAVSMGLRSSQENRRLAERYPGRVMPAYGWHPEQDPLNPSDRDELIRWIKARHEAGESFAIGEVGLPYYRRTEAESNSEAFDEGPYLENLEVFISLAAELDRPLALHAVYEDADKVMRLLLANGVTKAHFHWFKGSADTIKAMAAAGYMISITPDVAYEEEIQSLVKAYPLELLMAETDGPWPFEGPYSGHATVPSMTRGVIRDIAVIKGVDERLAAETLLSNTRRFYDIASEK</sequence>
<evidence type="ECO:0000256" key="3">
    <source>
        <dbReference type="ARBA" id="ARBA00022801"/>
    </source>
</evidence>
<dbReference type="Gene3D" id="3.20.20.140">
    <property type="entry name" value="Metal-dependent hydrolases"/>
    <property type="match status" value="1"/>
</dbReference>
<dbReference type="AlphaFoldDB" id="A0A1A5YB53"/>
<dbReference type="InterPro" id="IPR001130">
    <property type="entry name" value="TatD-like"/>
</dbReference>